<dbReference type="EMBL" id="CM023478">
    <property type="protein sequence ID" value="KAH7933833.1"/>
    <property type="molecule type" value="Genomic_DNA"/>
</dbReference>
<dbReference type="Proteomes" id="UP000821865">
    <property type="component" value="Chromosome 9"/>
</dbReference>
<organism evidence="1 2">
    <name type="scientific">Dermacentor silvarum</name>
    <name type="common">Tick</name>
    <dbReference type="NCBI Taxonomy" id="543639"/>
    <lineage>
        <taxon>Eukaryota</taxon>
        <taxon>Metazoa</taxon>
        <taxon>Ecdysozoa</taxon>
        <taxon>Arthropoda</taxon>
        <taxon>Chelicerata</taxon>
        <taxon>Arachnida</taxon>
        <taxon>Acari</taxon>
        <taxon>Parasitiformes</taxon>
        <taxon>Ixodida</taxon>
        <taxon>Ixodoidea</taxon>
        <taxon>Ixodidae</taxon>
        <taxon>Rhipicephalinae</taxon>
        <taxon>Dermacentor</taxon>
    </lineage>
</organism>
<gene>
    <name evidence="1" type="ORF">HPB49_017882</name>
</gene>
<name>A0ACB8C4Q0_DERSI</name>
<evidence type="ECO:0000313" key="1">
    <source>
        <dbReference type="EMBL" id="KAH7933833.1"/>
    </source>
</evidence>
<keyword evidence="2" id="KW-1185">Reference proteome</keyword>
<accession>A0ACB8C4Q0</accession>
<comment type="caution">
    <text evidence="1">The sequence shown here is derived from an EMBL/GenBank/DDBJ whole genome shotgun (WGS) entry which is preliminary data.</text>
</comment>
<evidence type="ECO:0000313" key="2">
    <source>
        <dbReference type="Proteomes" id="UP000821865"/>
    </source>
</evidence>
<sequence>MMHSLRGRPRKGMVRGNVVRALGKTIEEYRAIPFAEPPVGRLRFRPPLPKGPWEGTVDATSWKHSLSSGGGERTCIFQTLQRHQEL</sequence>
<reference evidence="1" key="1">
    <citation type="submission" date="2020-05" db="EMBL/GenBank/DDBJ databases">
        <title>Large-scale comparative analyses of tick genomes elucidate their genetic diversity and vector capacities.</title>
        <authorList>
            <person name="Jia N."/>
            <person name="Wang J."/>
            <person name="Shi W."/>
            <person name="Du L."/>
            <person name="Sun Y."/>
            <person name="Zhan W."/>
            <person name="Jiang J."/>
            <person name="Wang Q."/>
            <person name="Zhang B."/>
            <person name="Ji P."/>
            <person name="Sakyi L.B."/>
            <person name="Cui X."/>
            <person name="Yuan T."/>
            <person name="Jiang B."/>
            <person name="Yang W."/>
            <person name="Lam T.T.-Y."/>
            <person name="Chang Q."/>
            <person name="Ding S."/>
            <person name="Wang X."/>
            <person name="Zhu J."/>
            <person name="Ruan X."/>
            <person name="Zhao L."/>
            <person name="Wei J."/>
            <person name="Que T."/>
            <person name="Du C."/>
            <person name="Cheng J."/>
            <person name="Dai P."/>
            <person name="Han X."/>
            <person name="Huang E."/>
            <person name="Gao Y."/>
            <person name="Liu J."/>
            <person name="Shao H."/>
            <person name="Ye R."/>
            <person name="Li L."/>
            <person name="Wei W."/>
            <person name="Wang X."/>
            <person name="Wang C."/>
            <person name="Yang T."/>
            <person name="Huo Q."/>
            <person name="Li W."/>
            <person name="Guo W."/>
            <person name="Chen H."/>
            <person name="Zhou L."/>
            <person name="Ni X."/>
            <person name="Tian J."/>
            <person name="Zhou Y."/>
            <person name="Sheng Y."/>
            <person name="Liu T."/>
            <person name="Pan Y."/>
            <person name="Xia L."/>
            <person name="Li J."/>
            <person name="Zhao F."/>
            <person name="Cao W."/>
        </authorList>
    </citation>
    <scope>NUCLEOTIDE SEQUENCE</scope>
    <source>
        <strain evidence="1">Dsil-2018</strain>
    </source>
</reference>
<proteinExistence type="predicted"/>
<protein>
    <submittedName>
        <fullName evidence="1">Uncharacterized protein</fullName>
    </submittedName>
</protein>